<feature type="compositionally biased region" description="Acidic residues" evidence="7">
    <location>
        <begin position="1655"/>
        <end position="1671"/>
    </location>
</feature>
<feature type="region of interest" description="Disordered" evidence="7">
    <location>
        <begin position="692"/>
        <end position="736"/>
    </location>
</feature>
<keyword evidence="2" id="KW-1003">Cell membrane</keyword>
<dbReference type="KEGG" id="nou:Natoc_2764"/>
<evidence type="ECO:0000256" key="2">
    <source>
        <dbReference type="ARBA" id="ARBA00022475"/>
    </source>
</evidence>
<dbReference type="PANTHER" id="PTHR33406:SF13">
    <property type="entry name" value="MEMBRANE PROTEIN YDFJ"/>
    <property type="match status" value="1"/>
</dbReference>
<feature type="compositionally biased region" description="Low complexity" evidence="7">
    <location>
        <begin position="388"/>
        <end position="402"/>
    </location>
</feature>
<reference evidence="10 11" key="1">
    <citation type="submission" date="2012-11" db="EMBL/GenBank/DDBJ databases">
        <title>FINISHED of Natronococcus occultus SP4, DSM 3396.</title>
        <authorList>
            <consortium name="DOE Joint Genome Institute"/>
            <person name="Eisen J."/>
            <person name="Huntemann M."/>
            <person name="Wei C.-L."/>
            <person name="Han J."/>
            <person name="Detter J.C."/>
            <person name="Han C."/>
            <person name="Tapia R."/>
            <person name="Chen A."/>
            <person name="Kyrpides N."/>
            <person name="Mavromatis K."/>
            <person name="Markowitz V."/>
            <person name="Szeto E."/>
            <person name="Ivanova N."/>
            <person name="Mikhailova N."/>
            <person name="Ovchinnikova G."/>
            <person name="Pagani I."/>
            <person name="Pati A."/>
            <person name="Goodwin L."/>
            <person name="Nordberg H.P."/>
            <person name="Cantor M.N."/>
            <person name="Hua S.X."/>
            <person name="Woyke T."/>
            <person name="Eisen J."/>
            <person name="Klenk H.-P."/>
            <person name="Klenk H.-P."/>
        </authorList>
    </citation>
    <scope>NUCLEOTIDE SEQUENCE [LARGE SCALE GENOMIC DNA]</scope>
    <source>
        <strain evidence="10 11">SP4</strain>
    </source>
</reference>
<name>L0K340_9EURY</name>
<feature type="transmembrane region" description="Helical" evidence="8">
    <location>
        <begin position="1090"/>
        <end position="1110"/>
    </location>
</feature>
<feature type="transmembrane region" description="Helical" evidence="8">
    <location>
        <begin position="1228"/>
        <end position="1247"/>
    </location>
</feature>
<dbReference type="GO" id="GO:0005886">
    <property type="term" value="C:plasma membrane"/>
    <property type="evidence" value="ECO:0007669"/>
    <property type="project" value="UniProtKB-SubCell"/>
</dbReference>
<feature type="compositionally biased region" description="Acidic residues" evidence="7">
    <location>
        <begin position="692"/>
        <end position="724"/>
    </location>
</feature>
<dbReference type="SUPFAM" id="SSF82866">
    <property type="entry name" value="Multidrug efflux transporter AcrB transmembrane domain"/>
    <property type="match status" value="2"/>
</dbReference>
<feature type="transmembrane region" description="Helical" evidence="8">
    <location>
        <begin position="1528"/>
        <end position="1554"/>
    </location>
</feature>
<dbReference type="RefSeq" id="WP_015321962.1">
    <property type="nucleotide sequence ID" value="NC_019974.1"/>
</dbReference>
<evidence type="ECO:0000313" key="11">
    <source>
        <dbReference type="Proteomes" id="UP000010878"/>
    </source>
</evidence>
<dbReference type="PANTHER" id="PTHR33406">
    <property type="entry name" value="MEMBRANE PROTEIN MJ1562-RELATED"/>
    <property type="match status" value="1"/>
</dbReference>
<evidence type="ECO:0000256" key="8">
    <source>
        <dbReference type="SAM" id="Phobius"/>
    </source>
</evidence>
<keyword evidence="4 8" id="KW-1133">Transmembrane helix</keyword>
<evidence type="ECO:0000313" key="10">
    <source>
        <dbReference type="EMBL" id="AGB38523.1"/>
    </source>
</evidence>
<feature type="transmembrane region" description="Helical" evidence="8">
    <location>
        <begin position="1575"/>
        <end position="1596"/>
    </location>
</feature>
<feature type="region of interest" description="Disordered" evidence="7">
    <location>
        <begin position="1639"/>
        <end position="1671"/>
    </location>
</feature>
<keyword evidence="11" id="KW-1185">Reference proteome</keyword>
<evidence type="ECO:0000256" key="4">
    <source>
        <dbReference type="ARBA" id="ARBA00022989"/>
    </source>
</evidence>
<feature type="region of interest" description="Disordered" evidence="7">
    <location>
        <begin position="562"/>
        <end position="599"/>
    </location>
</feature>
<feature type="transmembrane region" description="Helical" evidence="8">
    <location>
        <begin position="1602"/>
        <end position="1628"/>
    </location>
</feature>
<feature type="transmembrane region" description="Helical" evidence="8">
    <location>
        <begin position="1472"/>
        <end position="1491"/>
    </location>
</feature>
<dbReference type="GeneID" id="90047897"/>
<dbReference type="HOGENOM" id="CLU_003088_0_0_2"/>
<comment type="subcellular location">
    <subcellularLocation>
        <location evidence="1">Cell membrane</location>
        <topology evidence="1">Multi-pass membrane protein</topology>
    </subcellularLocation>
</comment>
<accession>L0K340</accession>
<dbReference type="InterPro" id="IPR004869">
    <property type="entry name" value="MMPL_dom"/>
</dbReference>
<feature type="compositionally biased region" description="Acidic residues" evidence="7">
    <location>
        <begin position="625"/>
        <end position="656"/>
    </location>
</feature>
<feature type="coiled-coil region" evidence="6">
    <location>
        <begin position="126"/>
        <end position="184"/>
    </location>
</feature>
<feature type="compositionally biased region" description="Acidic residues" evidence="7">
    <location>
        <begin position="576"/>
        <end position="594"/>
    </location>
</feature>
<dbReference type="EMBL" id="CP003929">
    <property type="protein sequence ID" value="AGB38523.1"/>
    <property type="molecule type" value="Genomic_DNA"/>
</dbReference>
<keyword evidence="6" id="KW-0175">Coiled coil</keyword>
<feature type="transmembrane region" description="Helical" evidence="8">
    <location>
        <begin position="1062"/>
        <end position="1084"/>
    </location>
</feature>
<sequence>MSLPYRFSELLTSYSKIVIVVLLLTTALVGAGVPMVDDDSSLDQFEGESEEAQALEEMDDQFAAEGDENTTSVQLIHRDDEGNVLSQESLISSLEFQQEIHDNESLNETLADEDPITGVENILAMTAITNEEIDELEARADELEDREAELENRSDVLEEGIDEVTELQREYEEASADGDEAAADEIDAEIEATIDETVDEAELDADQADEYEEFAEDAREVESNRWMLERQAELPPEELPEYQELDEALEEIYTGATMGVLQEEYEQLEADAEALETQQAELENQAAAIEQQEAELEERTETLQSGLEDVIELEYEYELASAAGDEAAANEAEAEIEATVEETIAEAELDDQQAAEYEAAVETAREEITVSEEELAELAGGDAAELEAQQAELESQAAALEQQEAELEERTETLQSGLEDVIELEYEYELASAAGDDAAAAEAEEEIEATVEETIAEADLDDEQAAEYEAAVETAREEIDTDDVDELPTNGADELEAQQAELEERADDLADREADFEEQTETLEDGLLEAAELRAELAATDDEATAAELEDEIETTIQETIEEADLNGQQAAELEALAESDPEDVAADEDDLDPADGLGALAAAADGDSDALTTVATGILGSEYEQLEDDAAELDADREELEAQAAELEGDGDEAQPDPADAGLEPDEGELEEVFTAATAGVLEDEFAELEAEAEALEEQQEALEAEAAELEDAADADPDEFDPADAGIGPDEEELEEVFTAATAGVLEDEFAELEAEAEALEADGQALEDDAESLEQQEAELEERSGVLEDGLDDVLELQQEYEAASEAGDDAEAEAIEAEIETTIAEAAADAELDEDQTDQYEELAEQAREIESNRFAIEQMPDDPEESPEYQELNEALEGIYTGATLGVLEEEYEQLEDDAEALEEGWEELEEDDETPSLDEQVEALEDLDDEEFEDLLQDVLDEDDDGDEGAALGFMPSDYEPGSTEADARMTMVSQETAGGDDMEMGGEMDETLESQLDLRELANQDEQEYVVFGAGIITDEIENSMGDSLAIVGPLALLFVVVALAIAYRDPLDIAMGVVGIGGVLIWTFGFMGWTGIAFNQMMIAVPVLLIGLSIDYAIHVFMRHREQREAEGKTSTVRGSMTIALAGVGVALVWVTATTAIGFLANLVSPIAPIQEFGVVSAFGIIAALIIFGGLIPALKVEIDSLLESRGWDRRKRAFGTGEGGFTSALTLGSEAARKIPVIILIAALLLTAGGVYGATQVDTSFEEEDFLAESPPGWTENLPGSMAPGEYQAADDLDYINDNFQREDTQAQLLVDGDITDDTALQQLNESQEGAAQSDVVYTLPNGDADVQGPLSVMEDTAAENESFNESFQDADTSGDGVPDQNVEALYDELFEVNEDEASTVIHRTDDGEYESVRLIVATDGGAGFDEVTTELRSIAGDLDVAGTGDERNVDAGDGELNAFATGDPIVNHIVEQDLLETVLQSLLITLVAVFVFLSAAYKLTGNSATLGTVTLLPVAFAVSWILGTMYLLGMPFNVLTGMITSLTIGLGVAYSIHISARYTLELERQGNVWSAMHTTVTGTGGALLGSAATTVGGFGTLAFAILPALRQFGIITGMTIIYSFLASVIVLPTLLVLWTRYFGPDVSFDRSRTDAPTPAASDGGTEMETDTVSEDRSEDEP</sequence>
<feature type="region of interest" description="Disordered" evidence="7">
    <location>
        <begin position="388"/>
        <end position="413"/>
    </location>
</feature>
<feature type="transmembrane region" description="Helical" evidence="8">
    <location>
        <begin position="1503"/>
        <end position="1522"/>
    </location>
</feature>
<feature type="compositionally biased region" description="Acidic residues" evidence="7">
    <location>
        <begin position="514"/>
        <end position="527"/>
    </location>
</feature>
<dbReference type="Gene3D" id="1.20.1640.10">
    <property type="entry name" value="Multidrug efflux transporter AcrB transmembrane domain"/>
    <property type="match status" value="2"/>
</dbReference>
<gene>
    <name evidence="10" type="ORF">Natoc_2764</name>
</gene>
<dbReference type="Proteomes" id="UP000010878">
    <property type="component" value="Chromosome"/>
</dbReference>
<keyword evidence="5 8" id="KW-0472">Membrane</keyword>
<feature type="domain" description="SSD" evidence="9">
    <location>
        <begin position="1467"/>
        <end position="1627"/>
    </location>
</feature>
<feature type="region of interest" description="Disordered" evidence="7">
    <location>
        <begin position="466"/>
        <end position="528"/>
    </location>
</feature>
<dbReference type="eggNOG" id="arCOG00368">
    <property type="taxonomic scope" value="Archaea"/>
</dbReference>
<dbReference type="InterPro" id="IPR050545">
    <property type="entry name" value="Mycobact_MmpL"/>
</dbReference>
<dbReference type="PROSITE" id="PS50156">
    <property type="entry name" value="SSD"/>
    <property type="match status" value="2"/>
</dbReference>
<evidence type="ECO:0000256" key="5">
    <source>
        <dbReference type="ARBA" id="ARBA00023136"/>
    </source>
</evidence>
<protein>
    <submittedName>
        <fullName evidence="10">Putative RND superfamily exporter</fullName>
    </submittedName>
</protein>
<feature type="transmembrane region" description="Helical" evidence="8">
    <location>
        <begin position="1165"/>
        <end position="1187"/>
    </location>
</feature>
<proteinExistence type="predicted"/>
<feature type="transmembrane region" description="Helical" evidence="8">
    <location>
        <begin position="1036"/>
        <end position="1055"/>
    </location>
</feature>
<feature type="compositionally biased region" description="Acidic residues" evidence="7">
    <location>
        <begin position="756"/>
        <end position="783"/>
    </location>
</feature>
<dbReference type="eggNOG" id="arCOG02174">
    <property type="taxonomic scope" value="Archaea"/>
</dbReference>
<evidence type="ECO:0000256" key="6">
    <source>
        <dbReference type="SAM" id="Coils"/>
    </source>
</evidence>
<evidence type="ECO:0000256" key="3">
    <source>
        <dbReference type="ARBA" id="ARBA00022692"/>
    </source>
</evidence>
<evidence type="ECO:0000256" key="7">
    <source>
        <dbReference type="SAM" id="MobiDB-lite"/>
    </source>
</evidence>
<feature type="region of interest" description="Disordered" evidence="7">
    <location>
        <begin position="756"/>
        <end position="789"/>
    </location>
</feature>
<organism evidence="10 11">
    <name type="scientific">Natronococcus occultus SP4</name>
    <dbReference type="NCBI Taxonomy" id="694430"/>
    <lineage>
        <taxon>Archaea</taxon>
        <taxon>Methanobacteriati</taxon>
        <taxon>Methanobacteriota</taxon>
        <taxon>Stenosarchaea group</taxon>
        <taxon>Halobacteria</taxon>
        <taxon>Halobacteriales</taxon>
        <taxon>Natrialbaceae</taxon>
        <taxon>Natronococcus</taxon>
    </lineage>
</organism>
<keyword evidence="3 8" id="KW-0812">Transmembrane</keyword>
<dbReference type="STRING" id="694430.Natoc_2764"/>
<feature type="transmembrane region" description="Helical" evidence="8">
    <location>
        <begin position="1131"/>
        <end position="1153"/>
    </location>
</feature>
<evidence type="ECO:0000259" key="9">
    <source>
        <dbReference type="PROSITE" id="PS50156"/>
    </source>
</evidence>
<feature type="domain" description="SSD" evidence="9">
    <location>
        <begin position="1064"/>
        <end position="1190"/>
    </location>
</feature>
<evidence type="ECO:0000256" key="1">
    <source>
        <dbReference type="ARBA" id="ARBA00004651"/>
    </source>
</evidence>
<dbReference type="Pfam" id="PF03176">
    <property type="entry name" value="MMPL"/>
    <property type="match status" value="2"/>
</dbReference>
<feature type="region of interest" description="Disordered" evidence="7">
    <location>
        <begin position="621"/>
        <end position="666"/>
    </location>
</feature>
<feature type="region of interest" description="Disordered" evidence="7">
    <location>
        <begin position="902"/>
        <end position="925"/>
    </location>
</feature>
<dbReference type="InterPro" id="IPR000731">
    <property type="entry name" value="SSD"/>
</dbReference>